<keyword evidence="4" id="KW-0659">Purine metabolism</keyword>
<proteinExistence type="predicted"/>
<dbReference type="AlphaFoldDB" id="A0A7Z0ABW2"/>
<name>A0A7Z0ABW2_9MICO</name>
<dbReference type="GO" id="GO:0019628">
    <property type="term" value="P:urate catabolic process"/>
    <property type="evidence" value="ECO:0007669"/>
    <property type="project" value="TreeGrafter"/>
</dbReference>
<evidence type="ECO:0000256" key="6">
    <source>
        <dbReference type="ARBA" id="ARBA00023239"/>
    </source>
</evidence>
<evidence type="ECO:0000256" key="7">
    <source>
        <dbReference type="SAM" id="MobiDB-lite"/>
    </source>
</evidence>
<dbReference type="Gene3D" id="1.10.3330.10">
    <property type="entry name" value="Oxo-4-hydroxy-4-carboxy-5-ureidoimidazoline decarboxylase"/>
    <property type="match status" value="1"/>
</dbReference>
<dbReference type="EMBL" id="JACBZP010000001">
    <property type="protein sequence ID" value="NYI67351.1"/>
    <property type="molecule type" value="Genomic_DNA"/>
</dbReference>
<dbReference type="SUPFAM" id="SSF158694">
    <property type="entry name" value="UraD-Like"/>
    <property type="match status" value="1"/>
</dbReference>
<organism evidence="9 10">
    <name type="scientific">Spelaeicoccus albus</name>
    <dbReference type="NCBI Taxonomy" id="1280376"/>
    <lineage>
        <taxon>Bacteria</taxon>
        <taxon>Bacillati</taxon>
        <taxon>Actinomycetota</taxon>
        <taxon>Actinomycetes</taxon>
        <taxon>Micrococcales</taxon>
        <taxon>Brevibacteriaceae</taxon>
        <taxon>Spelaeicoccus</taxon>
    </lineage>
</organism>
<keyword evidence="5" id="KW-0210">Decarboxylase</keyword>
<keyword evidence="10" id="KW-1185">Reference proteome</keyword>
<evidence type="ECO:0000256" key="2">
    <source>
        <dbReference type="ARBA" id="ARBA00004754"/>
    </source>
</evidence>
<comment type="caution">
    <text evidence="9">The sequence shown here is derived from an EMBL/GenBank/DDBJ whole genome shotgun (WGS) entry which is preliminary data.</text>
</comment>
<evidence type="ECO:0000256" key="5">
    <source>
        <dbReference type="ARBA" id="ARBA00022793"/>
    </source>
</evidence>
<evidence type="ECO:0000256" key="3">
    <source>
        <dbReference type="ARBA" id="ARBA00012257"/>
    </source>
</evidence>
<sequence length="164" mass="17911">MQVDEFNAMPRSEVISLLLPCVDIERWAAEVADRRPYTGPDDVSRAGRTAAQPWTDAELDKALTHHPPIGRRADGDSAEAALSRAEQGSLGDTDADLAARLDAGNAAYEDKFGHVFLIRAAGRTRAEILANLSERMTNDPATEREVMAEQLRQIAVLRLGGLFQ</sequence>
<dbReference type="Pfam" id="PF09349">
    <property type="entry name" value="OHCU_decarbox"/>
    <property type="match status" value="1"/>
</dbReference>
<feature type="region of interest" description="Disordered" evidence="7">
    <location>
        <begin position="35"/>
        <end position="89"/>
    </location>
</feature>
<dbReference type="EC" id="4.1.1.97" evidence="3"/>
<gene>
    <name evidence="9" type="ORF">BJY26_001657</name>
</gene>
<evidence type="ECO:0000313" key="10">
    <source>
        <dbReference type="Proteomes" id="UP000539111"/>
    </source>
</evidence>
<dbReference type="Proteomes" id="UP000539111">
    <property type="component" value="Unassembled WGS sequence"/>
</dbReference>
<dbReference type="GO" id="GO:0006144">
    <property type="term" value="P:purine nucleobase metabolic process"/>
    <property type="evidence" value="ECO:0007669"/>
    <property type="project" value="UniProtKB-KW"/>
</dbReference>
<evidence type="ECO:0000313" key="9">
    <source>
        <dbReference type="EMBL" id="NYI67351.1"/>
    </source>
</evidence>
<accession>A0A7Z0ABW2</accession>
<dbReference type="PANTHER" id="PTHR43466">
    <property type="entry name" value="2-OXO-4-HYDROXY-4-CARBOXY-5-UREIDOIMIDAZOLINE DECARBOXYLASE-RELATED"/>
    <property type="match status" value="1"/>
</dbReference>
<dbReference type="NCBIfam" id="TIGR03180">
    <property type="entry name" value="UraD_2"/>
    <property type="match status" value="1"/>
</dbReference>
<comment type="pathway">
    <text evidence="2">Purine metabolism; urate degradation; (S)-allantoin from urate: step 3/3.</text>
</comment>
<evidence type="ECO:0000256" key="1">
    <source>
        <dbReference type="ARBA" id="ARBA00001163"/>
    </source>
</evidence>
<evidence type="ECO:0000256" key="4">
    <source>
        <dbReference type="ARBA" id="ARBA00022631"/>
    </source>
</evidence>
<dbReference type="RefSeq" id="WP_179427256.1">
    <property type="nucleotide sequence ID" value="NZ_JACBZP010000001.1"/>
</dbReference>
<dbReference type="PANTHER" id="PTHR43466:SF1">
    <property type="entry name" value="2-OXO-4-HYDROXY-4-CARBOXY-5-UREIDOIMIDAZOLINE DECARBOXYLASE-RELATED"/>
    <property type="match status" value="1"/>
</dbReference>
<dbReference type="GO" id="GO:0051997">
    <property type="term" value="F:2-oxo-4-hydroxy-4-carboxy-5-ureidoimidazoline decarboxylase activity"/>
    <property type="evidence" value="ECO:0007669"/>
    <property type="project" value="UniProtKB-EC"/>
</dbReference>
<reference evidence="9 10" key="1">
    <citation type="submission" date="2020-07" db="EMBL/GenBank/DDBJ databases">
        <title>Sequencing the genomes of 1000 actinobacteria strains.</title>
        <authorList>
            <person name="Klenk H.-P."/>
        </authorList>
    </citation>
    <scope>NUCLEOTIDE SEQUENCE [LARGE SCALE GENOMIC DNA]</scope>
    <source>
        <strain evidence="9 10">DSM 26341</strain>
    </source>
</reference>
<feature type="domain" description="Oxo-4-hydroxy-4-carboxy-5-ureidoimidazoline decarboxylase" evidence="8">
    <location>
        <begin position="7"/>
        <end position="159"/>
    </location>
</feature>
<comment type="catalytic activity">
    <reaction evidence="1">
        <text>5-hydroxy-2-oxo-4-ureido-2,5-dihydro-1H-imidazole-5-carboxylate + H(+) = (S)-allantoin + CO2</text>
        <dbReference type="Rhea" id="RHEA:26301"/>
        <dbReference type="ChEBI" id="CHEBI:15378"/>
        <dbReference type="ChEBI" id="CHEBI:15678"/>
        <dbReference type="ChEBI" id="CHEBI:16526"/>
        <dbReference type="ChEBI" id="CHEBI:58639"/>
        <dbReference type="EC" id="4.1.1.97"/>
    </reaction>
</comment>
<dbReference type="InterPro" id="IPR036778">
    <property type="entry name" value="OHCU_decarboxylase_sf"/>
</dbReference>
<protein>
    <recommendedName>
        <fullName evidence="3">2-oxo-4-hydroxy-4-carboxy-5-ureidoimidazoline decarboxylase</fullName>
        <ecNumber evidence="3">4.1.1.97</ecNumber>
    </recommendedName>
</protein>
<dbReference type="InterPro" id="IPR018020">
    <property type="entry name" value="OHCU_decarboxylase"/>
</dbReference>
<dbReference type="InterPro" id="IPR017595">
    <property type="entry name" value="OHCU_decarboxylase-2"/>
</dbReference>
<keyword evidence="6 9" id="KW-0456">Lyase</keyword>
<dbReference type="NCBIfam" id="NF010372">
    <property type="entry name" value="PRK13798.1"/>
    <property type="match status" value="1"/>
</dbReference>
<evidence type="ECO:0000259" key="8">
    <source>
        <dbReference type="Pfam" id="PF09349"/>
    </source>
</evidence>